<dbReference type="Proteomes" id="UP000008065">
    <property type="component" value="Unassembled WGS sequence"/>
</dbReference>
<evidence type="ECO:0000313" key="4">
    <source>
        <dbReference type="Proteomes" id="UP000008065"/>
    </source>
</evidence>
<feature type="region of interest" description="Disordered" evidence="1">
    <location>
        <begin position="122"/>
        <end position="193"/>
    </location>
</feature>
<reference evidence="4" key="1">
    <citation type="journal article" date="2011" name="Genetics">
        <title>Massive changes in genome architecture accompany the transition to self-fertility in the filamentous fungus Neurospora tetrasperma.</title>
        <authorList>
            <person name="Ellison C.E."/>
            <person name="Stajich J.E."/>
            <person name="Jacobson D.J."/>
            <person name="Natvig D.O."/>
            <person name="Lapidus A."/>
            <person name="Foster B."/>
            <person name="Aerts A."/>
            <person name="Riley R."/>
            <person name="Lindquist E.A."/>
            <person name="Grigoriev I.V."/>
            <person name="Taylor J.W."/>
        </authorList>
    </citation>
    <scope>NUCLEOTIDE SEQUENCE [LARGE SCALE GENOMIC DNA]</scope>
    <source>
        <strain evidence="4">FGSC 2508 / P0657</strain>
    </source>
</reference>
<dbReference type="InterPro" id="IPR013087">
    <property type="entry name" value="Znf_C2H2_type"/>
</dbReference>
<dbReference type="RefSeq" id="XP_009852174.1">
    <property type="nucleotide sequence ID" value="XM_009853872.1"/>
</dbReference>
<dbReference type="HOGENOM" id="CLU_480725_0_0_1"/>
<sequence>MPYDPDLYPDDDPIDNFNYDPKDDYDELGDDYDPDLDPNQQRDHEEDVDEFYDAEDVEDEPPLQAPAKVPQHPRRATLSPLQPSRSERHATPTSTSVRDGTPRSARVAVMLPVSVKKEAYISIPDVASDEEEEEEEEEKTEEGDTMVGNFVTSDLMPPTPKRRRITERPSTKPTPTVAAPNYVPPKVQPPPFPIPDIPAPVPLVNPTKKRGRPFGWRPGLSYAAMRGNPVPPPRPKVPKQPKAPSEVKRRGRPPKKPHELPREIFSKLTPRYIRFLCEWEGCPAELHNFETLRKHVLVVHGDYRQPHQHHLLSAREQPQEPKTCKWASCHSKRLQSELPPLTLPTKSHFEAHVNESHLIPFLWHVGDGPRNTSIESPLSEKPLTITSALPSQPSSSSSISHLDFTTTTTTTTTTATTSTAIKLQPLPPYLFDASGNQVTSSVRDQLYENDDDKRRRRVRLEQVHFLRDENAAPEPVYTQAERDAMEASLAAKKKKQDEFWEYYEKVMGPVVEVTVLAADQEDLEVPENPSGNLGKEVKRKMLSCGWDPQWRGLYQD</sequence>
<protein>
    <recommendedName>
        <fullName evidence="2">C2H2-type domain-containing protein</fullName>
    </recommendedName>
</protein>
<organism evidence="3 4">
    <name type="scientific">Neurospora tetrasperma (strain FGSC 2508 / ATCC MYA-4615 / P0657)</name>
    <dbReference type="NCBI Taxonomy" id="510951"/>
    <lineage>
        <taxon>Eukaryota</taxon>
        <taxon>Fungi</taxon>
        <taxon>Dikarya</taxon>
        <taxon>Ascomycota</taxon>
        <taxon>Pezizomycotina</taxon>
        <taxon>Sordariomycetes</taxon>
        <taxon>Sordariomycetidae</taxon>
        <taxon>Sordariales</taxon>
        <taxon>Sordariaceae</taxon>
        <taxon>Neurospora</taxon>
    </lineage>
</organism>
<dbReference type="PROSITE" id="PS00028">
    <property type="entry name" value="ZINC_FINGER_C2H2_1"/>
    <property type="match status" value="1"/>
</dbReference>
<feature type="region of interest" description="Disordered" evidence="1">
    <location>
        <begin position="1"/>
        <end position="106"/>
    </location>
</feature>
<feature type="compositionally biased region" description="Pro residues" evidence="1">
    <location>
        <begin position="182"/>
        <end position="193"/>
    </location>
</feature>
<dbReference type="AlphaFoldDB" id="F8MQG1"/>
<keyword evidence="4" id="KW-1185">Reference proteome</keyword>
<evidence type="ECO:0000256" key="1">
    <source>
        <dbReference type="SAM" id="MobiDB-lite"/>
    </source>
</evidence>
<name>F8MQG1_NEUT8</name>
<feature type="region of interest" description="Disordered" evidence="1">
    <location>
        <begin position="206"/>
        <end position="262"/>
    </location>
</feature>
<feature type="compositionally biased region" description="Acidic residues" evidence="1">
    <location>
        <begin position="23"/>
        <end position="36"/>
    </location>
</feature>
<feature type="compositionally biased region" description="Acidic residues" evidence="1">
    <location>
        <begin position="46"/>
        <end position="61"/>
    </location>
</feature>
<dbReference type="OrthoDB" id="5424797at2759"/>
<dbReference type="KEGG" id="nte:NEUTE1DRAFT65254"/>
<dbReference type="GeneID" id="20829122"/>
<evidence type="ECO:0000313" key="3">
    <source>
        <dbReference type="EMBL" id="EGO56591.1"/>
    </source>
</evidence>
<accession>F8MQG1</accession>
<gene>
    <name evidence="3" type="ORF">NEUTE1DRAFT_65254</name>
</gene>
<dbReference type="EMBL" id="GL891305">
    <property type="protein sequence ID" value="EGO56591.1"/>
    <property type="molecule type" value="Genomic_DNA"/>
</dbReference>
<proteinExistence type="predicted"/>
<dbReference type="VEuPathDB" id="FungiDB:NEUTE1DRAFT_65254"/>
<evidence type="ECO:0000259" key="2">
    <source>
        <dbReference type="PROSITE" id="PS00028"/>
    </source>
</evidence>
<feature type="compositionally biased region" description="Acidic residues" evidence="1">
    <location>
        <begin position="127"/>
        <end position="144"/>
    </location>
</feature>
<feature type="domain" description="C2H2-type" evidence="2">
    <location>
        <begin position="277"/>
        <end position="300"/>
    </location>
</feature>